<dbReference type="PANTHER" id="PTHR24302">
    <property type="entry name" value="CYTOCHROME P450 FAMILY 3"/>
    <property type="match status" value="1"/>
</dbReference>
<dbReference type="AlphaFoldDB" id="A0AAV4PA71"/>
<evidence type="ECO:0000256" key="6">
    <source>
        <dbReference type="ARBA" id="ARBA00023033"/>
    </source>
</evidence>
<dbReference type="GO" id="GO:0008395">
    <property type="term" value="F:steroid hydroxylase activity"/>
    <property type="evidence" value="ECO:0007669"/>
    <property type="project" value="TreeGrafter"/>
</dbReference>
<dbReference type="GO" id="GO:0020037">
    <property type="term" value="F:heme binding"/>
    <property type="evidence" value="ECO:0007669"/>
    <property type="project" value="InterPro"/>
</dbReference>
<dbReference type="EMBL" id="BPLR01021647">
    <property type="protein sequence ID" value="GIX92037.1"/>
    <property type="molecule type" value="Genomic_DNA"/>
</dbReference>
<dbReference type="InterPro" id="IPR017972">
    <property type="entry name" value="Cyt_P450_CS"/>
</dbReference>
<gene>
    <name evidence="10" type="primary">CYP3A12</name>
    <name evidence="10" type="ORF">CEXT_189111</name>
</gene>
<sequence length="408" mass="47267">MVQYIWKSLWNRRDLKFHDPIMDNTLFVLDGDAWKRVRNIVTPRIHYFQTKKIMPLLTECCDLLVERLSQTLEKSEFINCQDFFESFVLCAIGRCAFGMNISAVKNPDNTFVEKSKKLFDECFSWRTKLTVFYSALMKVFRLNLLNPETTEFYRDIIIQVFRGKKKKHNVASYLINDHTPLVLSSVKTLFGDISKESLINCIKDDFLQMLLDAEDSNNNGNNTVCEKGSCKVNTDSKPANKGLSHDEMLSQSITFFIAGFDVTTSLLSHICYRLAMHQDYQEMVVDEMNEALNNNNGNICYEALAEMKFMDAAINECLRMPCGQIERRAEADYTVEEKNIHLRKRNDCQFYEPDLNRPQYVHLPFGSGPRICVGMRFVQVQVKMCLTKILMKFQSLPALHDIENPGIH</sequence>
<evidence type="ECO:0000256" key="2">
    <source>
        <dbReference type="ARBA" id="ARBA00022617"/>
    </source>
</evidence>
<dbReference type="SUPFAM" id="SSF48264">
    <property type="entry name" value="Cytochrome P450"/>
    <property type="match status" value="1"/>
</dbReference>
<dbReference type="InterPro" id="IPR050705">
    <property type="entry name" value="Cytochrome_P450_3A"/>
</dbReference>
<name>A0AAV4PA71_CAEEX</name>
<dbReference type="Gene3D" id="1.10.630.10">
    <property type="entry name" value="Cytochrome P450"/>
    <property type="match status" value="1"/>
</dbReference>
<keyword evidence="2 8" id="KW-0349">Heme</keyword>
<keyword evidence="4 9" id="KW-0560">Oxidoreductase</keyword>
<dbReference type="PROSITE" id="PS00086">
    <property type="entry name" value="CYTOCHROME_P450"/>
    <property type="match status" value="1"/>
</dbReference>
<keyword evidence="3 8" id="KW-0479">Metal-binding</keyword>
<evidence type="ECO:0000256" key="8">
    <source>
        <dbReference type="PIRSR" id="PIRSR602401-1"/>
    </source>
</evidence>
<proteinExistence type="inferred from homology"/>
<dbReference type="PRINTS" id="PR00385">
    <property type="entry name" value="P450"/>
</dbReference>
<evidence type="ECO:0000256" key="9">
    <source>
        <dbReference type="RuleBase" id="RU000461"/>
    </source>
</evidence>
<evidence type="ECO:0000313" key="10">
    <source>
        <dbReference type="EMBL" id="GIX92037.1"/>
    </source>
</evidence>
<accession>A0AAV4PA71</accession>
<dbReference type="GO" id="GO:0016705">
    <property type="term" value="F:oxidoreductase activity, acting on paired donors, with incorporation or reduction of molecular oxygen"/>
    <property type="evidence" value="ECO:0007669"/>
    <property type="project" value="InterPro"/>
</dbReference>
<protein>
    <submittedName>
        <fullName evidence="10">Cytochrome P450 3A12</fullName>
    </submittedName>
</protein>
<evidence type="ECO:0000256" key="7">
    <source>
        <dbReference type="ARBA" id="ARBA00043906"/>
    </source>
</evidence>
<comment type="similarity">
    <text evidence="1 9">Belongs to the cytochrome P450 family.</text>
</comment>
<dbReference type="InterPro" id="IPR002401">
    <property type="entry name" value="Cyt_P450_E_grp-I"/>
</dbReference>
<dbReference type="InterPro" id="IPR001128">
    <property type="entry name" value="Cyt_P450"/>
</dbReference>
<reference evidence="10 11" key="1">
    <citation type="submission" date="2021-06" db="EMBL/GenBank/DDBJ databases">
        <title>Caerostris extrusa draft genome.</title>
        <authorList>
            <person name="Kono N."/>
            <person name="Arakawa K."/>
        </authorList>
    </citation>
    <scope>NUCLEOTIDE SEQUENCE [LARGE SCALE GENOMIC DNA]</scope>
</reference>
<dbReference type="InterPro" id="IPR036396">
    <property type="entry name" value="Cyt_P450_sf"/>
</dbReference>
<evidence type="ECO:0000256" key="5">
    <source>
        <dbReference type="ARBA" id="ARBA00023004"/>
    </source>
</evidence>
<dbReference type="PANTHER" id="PTHR24302:SF15">
    <property type="entry name" value="FATTY-ACID PEROXYGENASE"/>
    <property type="match status" value="1"/>
</dbReference>
<keyword evidence="11" id="KW-1185">Reference proteome</keyword>
<keyword evidence="6 9" id="KW-0503">Monooxygenase</keyword>
<comment type="function">
    <text evidence="7">Cytochromes P450 are a group of heme-thiolate monooxygenases. They oxidize a variety of structurally unrelated compounds, including steroids, fatty acids, and xenobiotics.</text>
</comment>
<keyword evidence="5 8" id="KW-0408">Iron</keyword>
<organism evidence="10 11">
    <name type="scientific">Caerostris extrusa</name>
    <name type="common">Bark spider</name>
    <name type="synonym">Caerostris bankana</name>
    <dbReference type="NCBI Taxonomy" id="172846"/>
    <lineage>
        <taxon>Eukaryota</taxon>
        <taxon>Metazoa</taxon>
        <taxon>Ecdysozoa</taxon>
        <taxon>Arthropoda</taxon>
        <taxon>Chelicerata</taxon>
        <taxon>Arachnida</taxon>
        <taxon>Araneae</taxon>
        <taxon>Araneomorphae</taxon>
        <taxon>Entelegynae</taxon>
        <taxon>Araneoidea</taxon>
        <taxon>Araneidae</taxon>
        <taxon>Caerostris</taxon>
    </lineage>
</organism>
<dbReference type="Pfam" id="PF00067">
    <property type="entry name" value="p450"/>
    <property type="match status" value="2"/>
</dbReference>
<comment type="caution">
    <text evidence="10">The sequence shown here is derived from an EMBL/GenBank/DDBJ whole genome shotgun (WGS) entry which is preliminary data.</text>
</comment>
<comment type="cofactor">
    <cofactor evidence="8">
        <name>heme</name>
        <dbReference type="ChEBI" id="CHEBI:30413"/>
    </cofactor>
</comment>
<evidence type="ECO:0000256" key="4">
    <source>
        <dbReference type="ARBA" id="ARBA00023002"/>
    </source>
</evidence>
<evidence type="ECO:0000256" key="3">
    <source>
        <dbReference type="ARBA" id="ARBA00022723"/>
    </source>
</evidence>
<evidence type="ECO:0000256" key="1">
    <source>
        <dbReference type="ARBA" id="ARBA00010617"/>
    </source>
</evidence>
<dbReference type="GO" id="GO:0005506">
    <property type="term" value="F:iron ion binding"/>
    <property type="evidence" value="ECO:0007669"/>
    <property type="project" value="InterPro"/>
</dbReference>
<feature type="binding site" description="axial binding residue" evidence="8">
    <location>
        <position position="372"/>
    </location>
    <ligand>
        <name>heme</name>
        <dbReference type="ChEBI" id="CHEBI:30413"/>
    </ligand>
    <ligandPart>
        <name>Fe</name>
        <dbReference type="ChEBI" id="CHEBI:18248"/>
    </ligandPart>
</feature>
<dbReference type="Proteomes" id="UP001054945">
    <property type="component" value="Unassembled WGS sequence"/>
</dbReference>
<dbReference type="PRINTS" id="PR00463">
    <property type="entry name" value="EP450I"/>
</dbReference>
<evidence type="ECO:0000313" key="11">
    <source>
        <dbReference type="Proteomes" id="UP001054945"/>
    </source>
</evidence>